<keyword evidence="3" id="KW-1185">Reference proteome</keyword>
<feature type="chain" id="PRO_5021213955" evidence="1">
    <location>
        <begin position="21"/>
        <end position="208"/>
    </location>
</feature>
<evidence type="ECO:0000256" key="1">
    <source>
        <dbReference type="SAM" id="SignalP"/>
    </source>
</evidence>
<organism evidence="2 3">
    <name type="scientific">Duganella callida</name>
    <dbReference type="NCBI Taxonomy" id="2561932"/>
    <lineage>
        <taxon>Bacteria</taxon>
        <taxon>Pseudomonadati</taxon>
        <taxon>Pseudomonadota</taxon>
        <taxon>Betaproteobacteria</taxon>
        <taxon>Burkholderiales</taxon>
        <taxon>Oxalobacteraceae</taxon>
        <taxon>Telluria group</taxon>
        <taxon>Duganella</taxon>
    </lineage>
</organism>
<comment type="caution">
    <text evidence="2">The sequence shown here is derived from an EMBL/GenBank/DDBJ whole genome shotgun (WGS) entry which is preliminary data.</text>
</comment>
<gene>
    <name evidence="2" type="ORF">E4L98_03970</name>
</gene>
<name>A0A4Y9SVY5_9BURK</name>
<accession>A0A4Y9SVY5</accession>
<evidence type="ECO:0000313" key="2">
    <source>
        <dbReference type="EMBL" id="TFW29374.1"/>
    </source>
</evidence>
<dbReference type="EMBL" id="SPVG01000036">
    <property type="protein sequence ID" value="TFW29374.1"/>
    <property type="molecule type" value="Genomic_DNA"/>
</dbReference>
<protein>
    <submittedName>
        <fullName evidence="2">Isoquinoline 1-oxidoreductase subunit</fullName>
    </submittedName>
</protein>
<proteinExistence type="predicted"/>
<dbReference type="OrthoDB" id="656942at2"/>
<sequence>MRARGCWLALAWLVTGPLQAASGAEQVSAAAPLKAPAEFQNIQDKNARSVALFVEAGKVINSPRCMNCHPALRAPTQGDDRHPHVPPIAAGESGMGKPGLFCMACHQTRTVALSGTAFPSIPGHEHWMLAPESMAWQGKTLGQICEQIKDTKRNGGRDLKQITEHMGKDTLVGWAWHPGPGRTPAPGTQEVFGQLIQAWIDNGAQCPR</sequence>
<keyword evidence="1" id="KW-0732">Signal</keyword>
<evidence type="ECO:0000313" key="3">
    <source>
        <dbReference type="Proteomes" id="UP000297729"/>
    </source>
</evidence>
<dbReference type="SUPFAM" id="SSF48695">
    <property type="entry name" value="Multiheme cytochromes"/>
    <property type="match status" value="1"/>
</dbReference>
<dbReference type="RefSeq" id="WP_135200275.1">
    <property type="nucleotide sequence ID" value="NZ_SPVG01000036.1"/>
</dbReference>
<dbReference type="InterPro" id="IPR036280">
    <property type="entry name" value="Multihaem_cyt_sf"/>
</dbReference>
<reference evidence="2 3" key="1">
    <citation type="submission" date="2019-03" db="EMBL/GenBank/DDBJ databases">
        <title>Draft Genome Sequence of Duganella callidus sp. nov., a Novel Duganella Species Isolated from Cultivated Soil.</title>
        <authorList>
            <person name="Raths R."/>
            <person name="Peta V."/>
            <person name="Bucking H."/>
        </authorList>
    </citation>
    <scope>NUCLEOTIDE SEQUENCE [LARGE SCALE GENOMIC DNA]</scope>
    <source>
        <strain evidence="2 3">DN04</strain>
    </source>
</reference>
<feature type="signal peptide" evidence="1">
    <location>
        <begin position="1"/>
        <end position="20"/>
    </location>
</feature>
<dbReference type="Proteomes" id="UP000297729">
    <property type="component" value="Unassembled WGS sequence"/>
</dbReference>
<dbReference type="AlphaFoldDB" id="A0A4Y9SVY5"/>